<dbReference type="AlphaFoldDB" id="Q22C05"/>
<accession>Q22C05</accession>
<dbReference type="KEGG" id="tet:TTHERM_01081640"/>
<keyword evidence="2" id="KW-1185">Reference proteome</keyword>
<dbReference type="GeneID" id="7842600"/>
<name>Q22C05_TETTS</name>
<organism evidence="1 2">
    <name type="scientific">Tetrahymena thermophila (strain SB210)</name>
    <dbReference type="NCBI Taxonomy" id="312017"/>
    <lineage>
        <taxon>Eukaryota</taxon>
        <taxon>Sar</taxon>
        <taxon>Alveolata</taxon>
        <taxon>Ciliophora</taxon>
        <taxon>Intramacronucleata</taxon>
        <taxon>Oligohymenophorea</taxon>
        <taxon>Hymenostomatida</taxon>
        <taxon>Tetrahymenina</taxon>
        <taxon>Tetrahymenidae</taxon>
        <taxon>Tetrahymena</taxon>
    </lineage>
</organism>
<evidence type="ECO:0000313" key="1">
    <source>
        <dbReference type="EMBL" id="EAR82804.2"/>
    </source>
</evidence>
<gene>
    <name evidence="1" type="ORF">TTHERM_01081640</name>
</gene>
<evidence type="ECO:0000313" key="2">
    <source>
        <dbReference type="Proteomes" id="UP000009168"/>
    </source>
</evidence>
<dbReference type="EMBL" id="GG662684">
    <property type="protein sequence ID" value="EAR82804.2"/>
    <property type="molecule type" value="Genomic_DNA"/>
</dbReference>
<dbReference type="RefSeq" id="XP_001030467.2">
    <property type="nucleotide sequence ID" value="XM_001030467.2"/>
</dbReference>
<dbReference type="HOGENOM" id="CLU_1258364_0_0_1"/>
<dbReference type="Proteomes" id="UP000009168">
    <property type="component" value="Unassembled WGS sequence"/>
</dbReference>
<proteinExistence type="predicted"/>
<protein>
    <submittedName>
        <fullName evidence="1">Uncharacterized protein</fullName>
    </submittedName>
</protein>
<dbReference type="InParanoid" id="Q22C05"/>
<reference evidence="2" key="1">
    <citation type="journal article" date="2006" name="PLoS Biol.">
        <title>Macronuclear genome sequence of the ciliate Tetrahymena thermophila, a model eukaryote.</title>
        <authorList>
            <person name="Eisen J.A."/>
            <person name="Coyne R.S."/>
            <person name="Wu M."/>
            <person name="Wu D."/>
            <person name="Thiagarajan M."/>
            <person name="Wortman J.R."/>
            <person name="Badger J.H."/>
            <person name="Ren Q."/>
            <person name="Amedeo P."/>
            <person name="Jones K.M."/>
            <person name="Tallon L.J."/>
            <person name="Delcher A.L."/>
            <person name="Salzberg S.L."/>
            <person name="Silva J.C."/>
            <person name="Haas B.J."/>
            <person name="Majoros W.H."/>
            <person name="Farzad M."/>
            <person name="Carlton J.M."/>
            <person name="Smith R.K. Jr."/>
            <person name="Garg J."/>
            <person name="Pearlman R.E."/>
            <person name="Karrer K.M."/>
            <person name="Sun L."/>
            <person name="Manning G."/>
            <person name="Elde N.C."/>
            <person name="Turkewitz A.P."/>
            <person name="Asai D.J."/>
            <person name="Wilkes D.E."/>
            <person name="Wang Y."/>
            <person name="Cai H."/>
            <person name="Collins K."/>
            <person name="Stewart B.A."/>
            <person name="Lee S.R."/>
            <person name="Wilamowska K."/>
            <person name="Weinberg Z."/>
            <person name="Ruzzo W.L."/>
            <person name="Wloga D."/>
            <person name="Gaertig J."/>
            <person name="Frankel J."/>
            <person name="Tsao C.-C."/>
            <person name="Gorovsky M.A."/>
            <person name="Keeling P.J."/>
            <person name="Waller R.F."/>
            <person name="Patron N.J."/>
            <person name="Cherry J.M."/>
            <person name="Stover N.A."/>
            <person name="Krieger C.J."/>
            <person name="del Toro C."/>
            <person name="Ryder H.F."/>
            <person name="Williamson S.C."/>
            <person name="Barbeau R.A."/>
            <person name="Hamilton E.P."/>
            <person name="Orias E."/>
        </authorList>
    </citation>
    <scope>NUCLEOTIDE SEQUENCE [LARGE SCALE GENOMIC DNA]</scope>
    <source>
        <strain evidence="2">SB210</strain>
    </source>
</reference>
<sequence>MRSVDLMCIVIVKQFNILYLGQISQNKLQSYLIRQVRLKKMENSISLGKIKKRCFQNQTQKISF</sequence>